<keyword evidence="5 8" id="KW-0472">Membrane</keyword>
<evidence type="ECO:0000256" key="7">
    <source>
        <dbReference type="ARBA" id="ARBA00023224"/>
    </source>
</evidence>
<dbReference type="PANTHER" id="PTHR24243">
    <property type="entry name" value="G-PROTEIN COUPLED RECEPTOR"/>
    <property type="match status" value="1"/>
</dbReference>
<dbReference type="Pfam" id="PF00001">
    <property type="entry name" value="7tm_1"/>
    <property type="match status" value="1"/>
</dbReference>
<protein>
    <recommendedName>
        <fullName evidence="9">G-protein coupled receptors family 1 profile domain-containing protein</fullName>
    </recommendedName>
</protein>
<comment type="subcellular location">
    <subcellularLocation>
        <location evidence="1">Membrane</location>
        <topology evidence="1">Multi-pass membrane protein</topology>
    </subcellularLocation>
</comment>
<evidence type="ECO:0000256" key="8">
    <source>
        <dbReference type="SAM" id="Phobius"/>
    </source>
</evidence>
<dbReference type="AlphaFoldDB" id="A0A2T7PF25"/>
<evidence type="ECO:0000256" key="5">
    <source>
        <dbReference type="ARBA" id="ARBA00023136"/>
    </source>
</evidence>
<keyword evidence="6" id="KW-0675">Receptor</keyword>
<feature type="domain" description="G-protein coupled receptors family 1 profile" evidence="9">
    <location>
        <begin position="65"/>
        <end position="170"/>
    </location>
</feature>
<keyword evidence="11" id="KW-1185">Reference proteome</keyword>
<dbReference type="Proteomes" id="UP000245119">
    <property type="component" value="Linkage Group LG4"/>
</dbReference>
<evidence type="ECO:0000256" key="4">
    <source>
        <dbReference type="ARBA" id="ARBA00023040"/>
    </source>
</evidence>
<reference evidence="10 11" key="1">
    <citation type="submission" date="2018-04" db="EMBL/GenBank/DDBJ databases">
        <title>The genome of golden apple snail Pomacea canaliculata provides insight into stress tolerance and invasive adaptation.</title>
        <authorList>
            <person name="Liu C."/>
            <person name="Liu B."/>
            <person name="Ren Y."/>
            <person name="Zhang Y."/>
            <person name="Wang H."/>
            <person name="Li S."/>
            <person name="Jiang F."/>
            <person name="Yin L."/>
            <person name="Zhang G."/>
            <person name="Qian W."/>
            <person name="Fan W."/>
        </authorList>
    </citation>
    <scope>NUCLEOTIDE SEQUENCE [LARGE SCALE GENOMIC DNA]</scope>
    <source>
        <strain evidence="10">SZHN2017</strain>
        <tissue evidence="10">Muscle</tissue>
    </source>
</reference>
<evidence type="ECO:0000313" key="10">
    <source>
        <dbReference type="EMBL" id="PVD32010.1"/>
    </source>
</evidence>
<evidence type="ECO:0000256" key="3">
    <source>
        <dbReference type="ARBA" id="ARBA00022989"/>
    </source>
</evidence>
<dbReference type="Gene3D" id="1.20.1070.10">
    <property type="entry name" value="Rhodopsin 7-helix transmembrane proteins"/>
    <property type="match status" value="1"/>
</dbReference>
<organism evidence="10 11">
    <name type="scientific">Pomacea canaliculata</name>
    <name type="common">Golden apple snail</name>
    <dbReference type="NCBI Taxonomy" id="400727"/>
    <lineage>
        <taxon>Eukaryota</taxon>
        <taxon>Metazoa</taxon>
        <taxon>Spiralia</taxon>
        <taxon>Lophotrochozoa</taxon>
        <taxon>Mollusca</taxon>
        <taxon>Gastropoda</taxon>
        <taxon>Caenogastropoda</taxon>
        <taxon>Architaenioglossa</taxon>
        <taxon>Ampullarioidea</taxon>
        <taxon>Ampullariidae</taxon>
        <taxon>Pomacea</taxon>
    </lineage>
</organism>
<dbReference type="InterPro" id="IPR000276">
    <property type="entry name" value="GPCR_Rhodpsn"/>
</dbReference>
<evidence type="ECO:0000313" key="11">
    <source>
        <dbReference type="Proteomes" id="UP000245119"/>
    </source>
</evidence>
<sequence>MFDCVSEDERVDVNQVISYVASKSSAWLNASNCSLPPGVNSLADLRDSGGKPAVFVVGRLFYGWYIGVCHPLRRRDICTTSSTRRLVVGLIVVSFLVNVYKPLLSQVHHVPGVGMLCTSHQDHRFLTFVLDSTYAVMITFVPFVIITVFNLLIIRKLLRHNRKRRKVEIT</sequence>
<feature type="transmembrane region" description="Helical" evidence="8">
    <location>
        <begin position="134"/>
        <end position="154"/>
    </location>
</feature>
<keyword evidence="3 8" id="KW-1133">Transmembrane helix</keyword>
<name>A0A2T7PF25_POMCA</name>
<proteinExistence type="predicted"/>
<dbReference type="OrthoDB" id="9990906at2759"/>
<evidence type="ECO:0000256" key="6">
    <source>
        <dbReference type="ARBA" id="ARBA00023170"/>
    </source>
</evidence>
<dbReference type="PANTHER" id="PTHR24243:SF208">
    <property type="entry name" value="PYROKININ-1 RECEPTOR"/>
    <property type="match status" value="1"/>
</dbReference>
<dbReference type="GO" id="GO:0004930">
    <property type="term" value="F:G protein-coupled receptor activity"/>
    <property type="evidence" value="ECO:0007669"/>
    <property type="project" value="UniProtKB-KW"/>
</dbReference>
<evidence type="ECO:0000256" key="1">
    <source>
        <dbReference type="ARBA" id="ARBA00004141"/>
    </source>
</evidence>
<evidence type="ECO:0000259" key="9">
    <source>
        <dbReference type="PROSITE" id="PS50262"/>
    </source>
</evidence>
<keyword evidence="7" id="KW-0807">Transducer</keyword>
<keyword evidence="2 8" id="KW-0812">Transmembrane</keyword>
<keyword evidence="4" id="KW-0297">G-protein coupled receptor</keyword>
<dbReference type="GO" id="GO:0005886">
    <property type="term" value="C:plasma membrane"/>
    <property type="evidence" value="ECO:0007669"/>
    <property type="project" value="TreeGrafter"/>
</dbReference>
<dbReference type="InterPro" id="IPR017452">
    <property type="entry name" value="GPCR_Rhodpsn_7TM"/>
</dbReference>
<dbReference type="EMBL" id="PZQS01000004">
    <property type="protein sequence ID" value="PVD32010.1"/>
    <property type="molecule type" value="Genomic_DNA"/>
</dbReference>
<dbReference type="SUPFAM" id="SSF81321">
    <property type="entry name" value="Family A G protein-coupled receptor-like"/>
    <property type="match status" value="1"/>
</dbReference>
<feature type="transmembrane region" description="Helical" evidence="8">
    <location>
        <begin position="83"/>
        <end position="100"/>
    </location>
</feature>
<comment type="caution">
    <text evidence="10">The sequence shown here is derived from an EMBL/GenBank/DDBJ whole genome shotgun (WGS) entry which is preliminary data.</text>
</comment>
<dbReference type="PROSITE" id="PS50262">
    <property type="entry name" value="G_PROTEIN_RECEP_F1_2"/>
    <property type="match status" value="1"/>
</dbReference>
<evidence type="ECO:0000256" key="2">
    <source>
        <dbReference type="ARBA" id="ARBA00022692"/>
    </source>
</evidence>
<accession>A0A2T7PF25</accession>
<gene>
    <name evidence="10" type="ORF">C0Q70_07436</name>
</gene>